<keyword evidence="3" id="KW-0805">Transcription regulation</keyword>
<proteinExistence type="inferred from homology"/>
<sequence>MASVADTPTASSSSPELLALQEKLKALSEVNAQLRTVRRIPTQLVKPPEVGILQQLSFDTTPAEKFQLVKDLADAISSERVQSSLSAARASEQKGKGDLVFTKPREARKRKRQPSPESPRVHVFETPKRTSHFPADDAPPLKLDGLVEYLKDFNRANPKGKVHIVTSLPQQKLACPLVLRFAIRDALTIFLSVDETDGMSLIVENATAFASREQKPHHSQSDFVVFQKLTQQVARMLQSEPQVSLRATLALLTSYENLFSQKCTRESCRRILSVEAHIPPVARVWSENARLWTQDGLENSGSPGWEPYHPTCLQR</sequence>
<comment type="similarity">
    <text evidence="2">Belongs to the Mediator complex subunit 27 family.</text>
</comment>
<organism evidence="7 8">
    <name type="scientific">Rhodofomes roseus</name>
    <dbReference type="NCBI Taxonomy" id="34475"/>
    <lineage>
        <taxon>Eukaryota</taxon>
        <taxon>Fungi</taxon>
        <taxon>Dikarya</taxon>
        <taxon>Basidiomycota</taxon>
        <taxon>Agaricomycotina</taxon>
        <taxon>Agaricomycetes</taxon>
        <taxon>Polyporales</taxon>
        <taxon>Rhodofomes</taxon>
    </lineage>
</organism>
<keyword evidence="5" id="KW-0539">Nucleus</keyword>
<evidence type="ECO:0000256" key="6">
    <source>
        <dbReference type="SAM" id="MobiDB-lite"/>
    </source>
</evidence>
<reference evidence="7 8" key="1">
    <citation type="journal article" date="2021" name="Environ. Microbiol.">
        <title>Gene family expansions and transcriptome signatures uncover fungal adaptations to wood decay.</title>
        <authorList>
            <person name="Hage H."/>
            <person name="Miyauchi S."/>
            <person name="Viragh M."/>
            <person name="Drula E."/>
            <person name="Min B."/>
            <person name="Chaduli D."/>
            <person name="Navarro D."/>
            <person name="Favel A."/>
            <person name="Norest M."/>
            <person name="Lesage-Meessen L."/>
            <person name="Balint B."/>
            <person name="Merenyi Z."/>
            <person name="de Eugenio L."/>
            <person name="Morin E."/>
            <person name="Martinez A.T."/>
            <person name="Baldrian P."/>
            <person name="Stursova M."/>
            <person name="Martinez M.J."/>
            <person name="Novotny C."/>
            <person name="Magnuson J.K."/>
            <person name="Spatafora J.W."/>
            <person name="Maurice S."/>
            <person name="Pangilinan J."/>
            <person name="Andreopoulos W."/>
            <person name="LaButti K."/>
            <person name="Hundley H."/>
            <person name="Na H."/>
            <person name="Kuo A."/>
            <person name="Barry K."/>
            <person name="Lipzen A."/>
            <person name="Henrissat B."/>
            <person name="Riley R."/>
            <person name="Ahrendt S."/>
            <person name="Nagy L.G."/>
            <person name="Grigoriev I.V."/>
            <person name="Martin F."/>
            <person name="Rosso M.N."/>
        </authorList>
    </citation>
    <scope>NUCLEOTIDE SEQUENCE [LARGE SCALE GENOMIC DNA]</scope>
    <source>
        <strain evidence="7 8">CIRM-BRFM 1785</strain>
    </source>
</reference>
<dbReference type="Proteomes" id="UP000814176">
    <property type="component" value="Unassembled WGS sequence"/>
</dbReference>
<dbReference type="GeneID" id="72005763"/>
<accession>A0ABQ8K1Y0</accession>
<evidence type="ECO:0000256" key="5">
    <source>
        <dbReference type="ARBA" id="ARBA00023242"/>
    </source>
</evidence>
<keyword evidence="8" id="KW-1185">Reference proteome</keyword>
<name>A0ABQ8K1Y0_9APHY</name>
<protein>
    <submittedName>
        <fullName evidence="7">Uncharacterized protein</fullName>
    </submittedName>
</protein>
<dbReference type="Pfam" id="PF11571">
    <property type="entry name" value="Med27"/>
    <property type="match status" value="1"/>
</dbReference>
<evidence type="ECO:0000256" key="4">
    <source>
        <dbReference type="ARBA" id="ARBA00023163"/>
    </source>
</evidence>
<dbReference type="EMBL" id="JADCUA010000029">
    <property type="protein sequence ID" value="KAH9830755.1"/>
    <property type="molecule type" value="Genomic_DNA"/>
</dbReference>
<evidence type="ECO:0000313" key="7">
    <source>
        <dbReference type="EMBL" id="KAH9830755.1"/>
    </source>
</evidence>
<dbReference type="RefSeq" id="XP_047774016.1">
    <property type="nucleotide sequence ID" value="XM_047925031.1"/>
</dbReference>
<feature type="region of interest" description="Disordered" evidence="6">
    <location>
        <begin position="85"/>
        <end position="123"/>
    </location>
</feature>
<comment type="caution">
    <text evidence="7">The sequence shown here is derived from an EMBL/GenBank/DDBJ whole genome shotgun (WGS) entry which is preliminary data.</text>
</comment>
<evidence type="ECO:0000256" key="1">
    <source>
        <dbReference type="ARBA" id="ARBA00004123"/>
    </source>
</evidence>
<keyword evidence="4" id="KW-0804">Transcription</keyword>
<evidence type="ECO:0000256" key="2">
    <source>
        <dbReference type="ARBA" id="ARBA00008048"/>
    </source>
</evidence>
<evidence type="ECO:0000313" key="8">
    <source>
        <dbReference type="Proteomes" id="UP000814176"/>
    </source>
</evidence>
<evidence type="ECO:0000256" key="3">
    <source>
        <dbReference type="ARBA" id="ARBA00023015"/>
    </source>
</evidence>
<dbReference type="InterPro" id="IPR021627">
    <property type="entry name" value="Mediator_Med27"/>
</dbReference>
<gene>
    <name evidence="7" type="ORF">C8Q71DRAFT_784398</name>
</gene>
<comment type="subcellular location">
    <subcellularLocation>
        <location evidence="1">Nucleus</location>
    </subcellularLocation>
</comment>